<proteinExistence type="predicted"/>
<feature type="transmembrane region" description="Helical" evidence="6">
    <location>
        <begin position="333"/>
        <end position="353"/>
    </location>
</feature>
<comment type="caution">
    <text evidence="8">The sequence shown here is derived from an EMBL/GenBank/DDBJ whole genome shotgun (WGS) entry which is preliminary data.</text>
</comment>
<keyword evidence="9" id="KW-1185">Reference proteome</keyword>
<dbReference type="InterPro" id="IPR036259">
    <property type="entry name" value="MFS_trans_sf"/>
</dbReference>
<dbReference type="Proteomes" id="UP000308549">
    <property type="component" value="Unassembled WGS sequence"/>
</dbReference>
<feature type="transmembrane region" description="Helical" evidence="6">
    <location>
        <begin position="190"/>
        <end position="212"/>
    </location>
</feature>
<feature type="domain" description="Major facilitator superfamily (MFS) profile" evidence="7">
    <location>
        <begin position="98"/>
        <end position="515"/>
    </location>
</feature>
<feature type="transmembrane region" description="Helical" evidence="6">
    <location>
        <begin position="257"/>
        <end position="280"/>
    </location>
</feature>
<evidence type="ECO:0000256" key="3">
    <source>
        <dbReference type="ARBA" id="ARBA00022692"/>
    </source>
</evidence>
<feature type="transmembrane region" description="Helical" evidence="6">
    <location>
        <begin position="94"/>
        <end position="111"/>
    </location>
</feature>
<reference evidence="8 9" key="1">
    <citation type="submission" date="2017-03" db="EMBL/GenBank/DDBJ databases">
        <title>Genomes of endolithic fungi from Antarctica.</title>
        <authorList>
            <person name="Coleine C."/>
            <person name="Masonjones S."/>
            <person name="Stajich J.E."/>
        </authorList>
    </citation>
    <scope>NUCLEOTIDE SEQUENCE [LARGE SCALE GENOMIC DNA]</scope>
    <source>
        <strain evidence="8 9">CCFEE 6315</strain>
    </source>
</reference>
<evidence type="ECO:0000256" key="4">
    <source>
        <dbReference type="ARBA" id="ARBA00022989"/>
    </source>
</evidence>
<feature type="transmembrane region" description="Helical" evidence="6">
    <location>
        <begin position="365"/>
        <end position="387"/>
    </location>
</feature>
<keyword evidence="3 6" id="KW-0812">Transmembrane</keyword>
<sequence length="519" mass="57317">MEMLSGSEKSFCSPATSYDDVRYGQCEVGQNDVARKAASQVVIKLPSSIKKILHPLLSVMSREETKTTDIEFVEERTSQDDDRAREEKDLVRKVDLMLLPVIWVMYLLSYMDRTNIGNAKVAGMTDDLNMNSNEYSISLIVFFVTYVVFEVPSNLLLSKTKPSIFLPVIMTLWGVVTCCMAAVQTYDQLVALRIIVGVLEAGFAPGVLLILSSWYKKNEQSKRFAVYISAAVLSGAFGGIIAGAITGNLNGAHGLEGWRWLFIVEGVATCGWAIISAFILPDFPANTKRLTAREREIAISRLESDDVHNRTEDTPRLTSVQALSRSVRNWRTWLFVAGYMVIVGSSTLSYFYPTLVEELGYTSHMAQYMVVPIYAVAFVATGVTGYFSDKYPRQRGAIIAAWLTLSMICSVVICVVYGYTARYVMMVLMAAGLWATNGLSLSYAASTFGSMEQETRAVSLALVNALGNLAQIYGAYLFPDDDSPKYLLGFGVISGMCAFGVVVYISSYFLLRNETPKSS</sequence>
<feature type="transmembrane region" description="Helical" evidence="6">
    <location>
        <begin position="488"/>
        <end position="511"/>
    </location>
</feature>
<comment type="subcellular location">
    <subcellularLocation>
        <location evidence="1">Membrane</location>
        <topology evidence="1">Multi-pass membrane protein</topology>
    </subcellularLocation>
</comment>
<dbReference type="InterPro" id="IPR020846">
    <property type="entry name" value="MFS_dom"/>
</dbReference>
<dbReference type="PROSITE" id="PS50850">
    <property type="entry name" value="MFS"/>
    <property type="match status" value="1"/>
</dbReference>
<name>A0A4U0TKL4_9PEZI</name>
<accession>A0A4U0TKL4</accession>
<dbReference type="AlphaFoldDB" id="A0A4U0TKL4"/>
<dbReference type="PANTHER" id="PTHR43791:SF38">
    <property type="entry name" value="MAJOR FACILITATOR SUPERFAMILY (MFS) PROFILE DOMAIN-CONTAINING PROTEIN"/>
    <property type="match status" value="1"/>
</dbReference>
<keyword evidence="2" id="KW-0813">Transport</keyword>
<keyword evidence="5 6" id="KW-0472">Membrane</keyword>
<evidence type="ECO:0000313" key="9">
    <source>
        <dbReference type="Proteomes" id="UP000308549"/>
    </source>
</evidence>
<dbReference type="FunFam" id="1.20.1250.20:FF:000057">
    <property type="entry name" value="MFS general substrate transporter"/>
    <property type="match status" value="1"/>
</dbReference>
<evidence type="ECO:0000256" key="1">
    <source>
        <dbReference type="ARBA" id="ARBA00004141"/>
    </source>
</evidence>
<dbReference type="Gene3D" id="1.20.1250.20">
    <property type="entry name" value="MFS general substrate transporter like domains"/>
    <property type="match status" value="2"/>
</dbReference>
<gene>
    <name evidence="8" type="ORF">B0A50_08111</name>
</gene>
<feature type="transmembrane region" description="Helical" evidence="6">
    <location>
        <begin position="224"/>
        <end position="245"/>
    </location>
</feature>
<evidence type="ECO:0000256" key="6">
    <source>
        <dbReference type="SAM" id="Phobius"/>
    </source>
</evidence>
<organism evidence="8 9">
    <name type="scientific">Salinomyces thailandicus</name>
    <dbReference type="NCBI Taxonomy" id="706561"/>
    <lineage>
        <taxon>Eukaryota</taxon>
        <taxon>Fungi</taxon>
        <taxon>Dikarya</taxon>
        <taxon>Ascomycota</taxon>
        <taxon>Pezizomycotina</taxon>
        <taxon>Dothideomycetes</taxon>
        <taxon>Dothideomycetidae</taxon>
        <taxon>Mycosphaerellales</taxon>
        <taxon>Teratosphaeriaceae</taxon>
        <taxon>Salinomyces</taxon>
    </lineage>
</organism>
<evidence type="ECO:0000256" key="2">
    <source>
        <dbReference type="ARBA" id="ARBA00022448"/>
    </source>
</evidence>
<feature type="transmembrane region" description="Helical" evidence="6">
    <location>
        <begin position="457"/>
        <end position="476"/>
    </location>
</feature>
<dbReference type="PANTHER" id="PTHR43791">
    <property type="entry name" value="PERMEASE-RELATED"/>
    <property type="match status" value="1"/>
</dbReference>
<feature type="transmembrane region" description="Helical" evidence="6">
    <location>
        <begin position="164"/>
        <end position="184"/>
    </location>
</feature>
<feature type="transmembrane region" description="Helical" evidence="6">
    <location>
        <begin position="399"/>
        <end position="419"/>
    </location>
</feature>
<dbReference type="Pfam" id="PF07690">
    <property type="entry name" value="MFS_1"/>
    <property type="match status" value="1"/>
</dbReference>
<dbReference type="OrthoDB" id="2985014at2759"/>
<evidence type="ECO:0000259" key="7">
    <source>
        <dbReference type="PROSITE" id="PS50850"/>
    </source>
</evidence>
<dbReference type="GO" id="GO:0016020">
    <property type="term" value="C:membrane"/>
    <property type="evidence" value="ECO:0007669"/>
    <property type="project" value="UniProtKB-SubCell"/>
</dbReference>
<keyword evidence="4 6" id="KW-1133">Transmembrane helix</keyword>
<dbReference type="FunFam" id="1.20.1250.20:FF:000394">
    <property type="entry name" value="MFS general substrate transporter"/>
    <property type="match status" value="1"/>
</dbReference>
<dbReference type="SUPFAM" id="SSF103473">
    <property type="entry name" value="MFS general substrate transporter"/>
    <property type="match status" value="1"/>
</dbReference>
<feature type="transmembrane region" description="Helical" evidence="6">
    <location>
        <begin position="135"/>
        <end position="157"/>
    </location>
</feature>
<evidence type="ECO:0000313" key="8">
    <source>
        <dbReference type="EMBL" id="TKA22242.1"/>
    </source>
</evidence>
<protein>
    <recommendedName>
        <fullName evidence="7">Major facilitator superfamily (MFS) profile domain-containing protein</fullName>
    </recommendedName>
</protein>
<feature type="transmembrane region" description="Helical" evidence="6">
    <location>
        <begin position="425"/>
        <end position="445"/>
    </location>
</feature>
<dbReference type="EMBL" id="NAJL01000080">
    <property type="protein sequence ID" value="TKA22242.1"/>
    <property type="molecule type" value="Genomic_DNA"/>
</dbReference>
<dbReference type="InterPro" id="IPR011701">
    <property type="entry name" value="MFS"/>
</dbReference>
<dbReference type="GO" id="GO:0022857">
    <property type="term" value="F:transmembrane transporter activity"/>
    <property type="evidence" value="ECO:0007669"/>
    <property type="project" value="InterPro"/>
</dbReference>
<evidence type="ECO:0000256" key="5">
    <source>
        <dbReference type="ARBA" id="ARBA00023136"/>
    </source>
</evidence>